<keyword evidence="1" id="KW-0732">Signal</keyword>
<feature type="signal peptide" evidence="1">
    <location>
        <begin position="1"/>
        <end position="19"/>
    </location>
</feature>
<organism evidence="2 3">
    <name type="scientific">Pseudomonas pohangensis</name>
    <dbReference type="NCBI Taxonomy" id="364197"/>
    <lineage>
        <taxon>Bacteria</taxon>
        <taxon>Pseudomonadati</taxon>
        <taxon>Pseudomonadota</taxon>
        <taxon>Gammaproteobacteria</taxon>
        <taxon>Pseudomonadales</taxon>
        <taxon>Pseudomonadaceae</taxon>
        <taxon>Pseudomonas</taxon>
    </lineage>
</organism>
<evidence type="ECO:0000313" key="3">
    <source>
        <dbReference type="Proteomes" id="UP000243232"/>
    </source>
</evidence>
<protein>
    <submittedName>
        <fullName evidence="2">Tetratricopeptide repeat-containing protein</fullName>
    </submittedName>
</protein>
<dbReference type="Proteomes" id="UP000243232">
    <property type="component" value="Chromosome I"/>
</dbReference>
<dbReference type="EMBL" id="LT629785">
    <property type="protein sequence ID" value="SDU14456.1"/>
    <property type="molecule type" value="Genomic_DNA"/>
</dbReference>
<dbReference type="SUPFAM" id="SSF48452">
    <property type="entry name" value="TPR-like"/>
    <property type="match status" value="1"/>
</dbReference>
<accession>A0A1H2G448</accession>
<gene>
    <name evidence="2" type="ORF">SAMN05216296_2034</name>
</gene>
<reference evidence="3" key="1">
    <citation type="submission" date="2016-10" db="EMBL/GenBank/DDBJ databases">
        <authorList>
            <person name="Varghese N."/>
            <person name="Submissions S."/>
        </authorList>
    </citation>
    <scope>NUCLEOTIDE SEQUENCE [LARGE SCALE GENOMIC DNA]</scope>
    <source>
        <strain evidence="3">DSM 17875</strain>
    </source>
</reference>
<proteinExistence type="predicted"/>
<sequence length="213" mass="23387">MLRYLLVFCACLLSLPAFALSESTQENLKLLQTRWAQINYQTPAAEREKDFARLSAEAATMVRNDPAAELLIWRGIILSTYAGAKGGLGALDLVKQARASLEQAIKTDPAALDGSAYTSLGALYYQVPGWPIGFGDDEQADVLLKKALTMNPDGIDPNYFYGDFLFREKRYAEAKAALEKALKAPDRPGREVADAGRRAEVKALLIKVQSELD</sequence>
<name>A0A1H2G448_9PSED</name>
<dbReference type="AlphaFoldDB" id="A0A1H2G448"/>
<dbReference type="Gene3D" id="1.25.40.10">
    <property type="entry name" value="Tetratricopeptide repeat domain"/>
    <property type="match status" value="1"/>
</dbReference>
<evidence type="ECO:0000313" key="2">
    <source>
        <dbReference type="EMBL" id="SDU14456.1"/>
    </source>
</evidence>
<keyword evidence="3" id="KW-1185">Reference proteome</keyword>
<dbReference type="InterPro" id="IPR011990">
    <property type="entry name" value="TPR-like_helical_dom_sf"/>
</dbReference>
<evidence type="ECO:0000256" key="1">
    <source>
        <dbReference type="SAM" id="SignalP"/>
    </source>
</evidence>
<feature type="chain" id="PRO_5009274503" evidence="1">
    <location>
        <begin position="20"/>
        <end position="213"/>
    </location>
</feature>
<dbReference type="Pfam" id="PF14559">
    <property type="entry name" value="TPR_19"/>
    <property type="match status" value="1"/>
</dbReference>
<dbReference type="STRING" id="364197.SAMN05216296_2034"/>